<evidence type="ECO:0000256" key="1">
    <source>
        <dbReference type="SAM" id="Coils"/>
    </source>
</evidence>
<dbReference type="OrthoDB" id="6108017at2759"/>
<dbReference type="EMBL" id="CAJHUC010003061">
    <property type="protein sequence ID" value="CAD7705251.1"/>
    <property type="molecule type" value="Genomic_DNA"/>
</dbReference>
<name>A0A8S1JDD9_9CHLO</name>
<dbReference type="AlphaFoldDB" id="A0A8S1JDD9"/>
<feature type="region of interest" description="Disordered" evidence="2">
    <location>
        <begin position="27"/>
        <end position="59"/>
    </location>
</feature>
<feature type="compositionally biased region" description="Pro residues" evidence="2">
    <location>
        <begin position="41"/>
        <end position="52"/>
    </location>
</feature>
<keyword evidence="4" id="KW-1185">Reference proteome</keyword>
<evidence type="ECO:0000313" key="4">
    <source>
        <dbReference type="Proteomes" id="UP000708148"/>
    </source>
</evidence>
<comment type="caution">
    <text evidence="3">The sequence shown here is derived from an EMBL/GenBank/DDBJ whole genome shotgun (WGS) entry which is preliminary data.</text>
</comment>
<evidence type="ECO:0000313" key="3">
    <source>
        <dbReference type="EMBL" id="CAD7705251.1"/>
    </source>
</evidence>
<accession>A0A8S1JDD9</accession>
<organism evidence="3 4">
    <name type="scientific">Ostreobium quekettii</name>
    <dbReference type="NCBI Taxonomy" id="121088"/>
    <lineage>
        <taxon>Eukaryota</taxon>
        <taxon>Viridiplantae</taxon>
        <taxon>Chlorophyta</taxon>
        <taxon>core chlorophytes</taxon>
        <taxon>Ulvophyceae</taxon>
        <taxon>TCBD clade</taxon>
        <taxon>Bryopsidales</taxon>
        <taxon>Ostreobineae</taxon>
        <taxon>Ostreobiaceae</taxon>
        <taxon>Ostreobium</taxon>
    </lineage>
</organism>
<reference evidence="3" key="1">
    <citation type="submission" date="2020-12" db="EMBL/GenBank/DDBJ databases">
        <authorList>
            <person name="Iha C."/>
        </authorList>
    </citation>
    <scope>NUCLEOTIDE SEQUENCE</scope>
</reference>
<protein>
    <submittedName>
        <fullName evidence="3">Uncharacterized protein</fullName>
    </submittedName>
</protein>
<proteinExistence type="predicted"/>
<feature type="region of interest" description="Disordered" evidence="2">
    <location>
        <begin position="457"/>
        <end position="494"/>
    </location>
</feature>
<keyword evidence="1" id="KW-0175">Coiled coil</keyword>
<gene>
    <name evidence="3" type="ORF">OSTQU699_LOCUS10606</name>
</gene>
<feature type="coiled-coil region" evidence="1">
    <location>
        <begin position="386"/>
        <end position="434"/>
    </location>
</feature>
<sequence length="494" mass="55581">MRNPIRRKSVNSDKTSSVQLFLAALYRRTERSNPPSHQHRPPPFPPSQPRQPTPKLCSSVHPSIQALNGCNGRKAALYPCRKVNPASWGKMSEGALPNQGSTHALTAPQGPSDGMPAPHGAGLYAMGGPHVARERSSPPRQSSMASPPGTPDQSAGHRCADSPAYTVAPGHQGTLAYSPYQEIEELRNKIRLMDKEHFEKELEARRQVREQVHQEGIKIAEEYQGEINRLKQELQQKDVNGAKVASQHKQELRERDAKIATYKKTIEDLKKQAAEMQEHIAALRERQRKGNDGQLRSQSTMAAEEEIEQLRKRIREWDRERFDKEMEAQRQMQEALRHKGVTIAELTSDHDAKLRKVGEEFRDEMSQLRHATDGLQQNEIEIRNVVKQLQQDVREQDAKFAAHKNSMDEMKLQVAGTLVEMKEMREKLQKASDDKGTHGANFPWDPNMWAANFIPPPYVPSASASNGQGWAGASDSRPGASASHGRKRDECKQQ</sequence>
<feature type="region of interest" description="Disordered" evidence="2">
    <location>
        <begin position="91"/>
        <end position="172"/>
    </location>
</feature>
<dbReference type="Proteomes" id="UP000708148">
    <property type="component" value="Unassembled WGS sequence"/>
</dbReference>
<evidence type="ECO:0000256" key="2">
    <source>
        <dbReference type="SAM" id="MobiDB-lite"/>
    </source>
</evidence>
<feature type="coiled-coil region" evidence="1">
    <location>
        <begin position="183"/>
        <end position="327"/>
    </location>
</feature>